<dbReference type="VEuPathDB" id="MicrosporidiaDB:VCUG_00227"/>
<reference evidence="2" key="1">
    <citation type="submission" date="2011-03" db="EMBL/GenBank/DDBJ databases">
        <title>The genome sequence of Vavraia culicis strain floridensis.</title>
        <authorList>
            <consortium name="The Broad Institute Genome Sequencing Platform"/>
            <person name="Cuomo C."/>
            <person name="Becnel J."/>
            <person name="Sanscrainte N."/>
            <person name="Young S.K."/>
            <person name="Zeng Q."/>
            <person name="Gargeya S."/>
            <person name="Fitzgerald M."/>
            <person name="Haas B."/>
            <person name="Abouelleil A."/>
            <person name="Alvarado L."/>
            <person name="Arachchi H.M."/>
            <person name="Berlin A."/>
            <person name="Chapman S.B."/>
            <person name="Gearin G."/>
            <person name="Goldberg J."/>
            <person name="Griggs A."/>
            <person name="Gujja S."/>
            <person name="Hansen M."/>
            <person name="Heiman D."/>
            <person name="Howarth C."/>
            <person name="Larimer J."/>
            <person name="Lui A."/>
            <person name="MacDonald P.J.P."/>
            <person name="McCowen C."/>
            <person name="Montmayeur A."/>
            <person name="Murphy C."/>
            <person name="Neiman D."/>
            <person name="Pearson M."/>
            <person name="Priest M."/>
            <person name="Roberts A."/>
            <person name="Saif S."/>
            <person name="Shea T."/>
            <person name="Sisk P."/>
            <person name="Stolte C."/>
            <person name="Sykes S."/>
            <person name="Wortman J."/>
            <person name="Nusbaum C."/>
            <person name="Birren B."/>
        </authorList>
    </citation>
    <scope>NUCLEOTIDE SEQUENCE [LARGE SCALE GENOMIC DNA]</scope>
    <source>
        <strain evidence="2">floridensis</strain>
    </source>
</reference>
<accession>L2GXK8</accession>
<evidence type="ECO:0000313" key="2">
    <source>
        <dbReference type="Proteomes" id="UP000011081"/>
    </source>
</evidence>
<evidence type="ECO:0000313" key="1">
    <source>
        <dbReference type="EMBL" id="ELA48391.1"/>
    </source>
</evidence>
<dbReference type="EMBL" id="GL877405">
    <property type="protein sequence ID" value="ELA48391.1"/>
    <property type="molecule type" value="Genomic_DNA"/>
</dbReference>
<gene>
    <name evidence="1" type="ORF">VCUG_00227</name>
</gene>
<dbReference type="AlphaFoldDB" id="L2GXK8"/>
<dbReference type="RefSeq" id="XP_008073246.1">
    <property type="nucleotide sequence ID" value="XM_008075055.1"/>
</dbReference>
<dbReference type="GeneID" id="19878117"/>
<organism evidence="1 2">
    <name type="scientific">Vavraia culicis (isolate floridensis)</name>
    <name type="common">Microsporidian parasite</name>
    <dbReference type="NCBI Taxonomy" id="948595"/>
    <lineage>
        <taxon>Eukaryota</taxon>
        <taxon>Fungi</taxon>
        <taxon>Fungi incertae sedis</taxon>
        <taxon>Microsporidia</taxon>
        <taxon>Pleistophoridae</taxon>
        <taxon>Vavraia</taxon>
    </lineage>
</organism>
<dbReference type="HOGENOM" id="CLU_1587748_0_0_1"/>
<proteinExistence type="predicted"/>
<dbReference type="OrthoDB" id="10363011at2759"/>
<protein>
    <submittedName>
        <fullName evidence="1">Uncharacterized protein</fullName>
    </submittedName>
</protein>
<name>L2GXK8_VAVCU</name>
<sequence length="200" mass="22710">MIKPIITIRIDGDETMTVKRETLTKMSNDENRGKTTGIDADQGKTIAATNGSRGPYDQNRNNLLTRELEDVLKSLIRCTGQEEFKNARAYATQCKLEYKRNSKEETSYELTKMSTSSSSIIEVDVHCSEFDRQKHTLLNCEDEKMCNVDDSSSVLTTNNSANYDMCSQTGMNKNMLSISKYMVSLRMFSAILRRASTVWH</sequence>
<keyword evidence="2" id="KW-1185">Reference proteome</keyword>
<dbReference type="InParanoid" id="L2GXK8"/>
<dbReference type="Proteomes" id="UP000011081">
    <property type="component" value="Unassembled WGS sequence"/>
</dbReference>